<dbReference type="EMBL" id="KB445644">
    <property type="protein sequence ID" value="EMD63907.1"/>
    <property type="molecule type" value="Genomic_DNA"/>
</dbReference>
<feature type="signal peptide" evidence="3">
    <location>
        <begin position="1"/>
        <end position="17"/>
    </location>
</feature>
<evidence type="ECO:0000256" key="1">
    <source>
        <dbReference type="SAM" id="MobiDB-lite"/>
    </source>
</evidence>
<feature type="transmembrane region" description="Helical" evidence="2">
    <location>
        <begin position="146"/>
        <end position="179"/>
    </location>
</feature>
<evidence type="ECO:0000256" key="2">
    <source>
        <dbReference type="SAM" id="Phobius"/>
    </source>
</evidence>
<proteinExistence type="predicted"/>
<evidence type="ECO:0000313" key="5">
    <source>
        <dbReference type="Proteomes" id="UP000016934"/>
    </source>
</evidence>
<feature type="transmembrane region" description="Helical" evidence="2">
    <location>
        <begin position="186"/>
        <end position="212"/>
    </location>
</feature>
<feature type="chain" id="PRO_5004025600" evidence="3">
    <location>
        <begin position="18"/>
        <end position="222"/>
    </location>
</feature>
<dbReference type="eggNOG" id="ENOG502S9QT">
    <property type="taxonomic scope" value="Eukaryota"/>
</dbReference>
<dbReference type="Proteomes" id="UP000016934">
    <property type="component" value="Unassembled WGS sequence"/>
</dbReference>
<keyword evidence="2" id="KW-0472">Membrane</keyword>
<keyword evidence="2" id="KW-0812">Transmembrane</keyword>
<feature type="compositionally biased region" description="Acidic residues" evidence="1">
    <location>
        <begin position="114"/>
        <end position="123"/>
    </location>
</feature>
<gene>
    <name evidence="4" type="ORF">COCSADRAFT_144437</name>
</gene>
<feature type="compositionally biased region" description="Low complexity" evidence="1">
    <location>
        <begin position="98"/>
        <end position="113"/>
    </location>
</feature>
<dbReference type="KEGG" id="bsc:COCSADRAFT_144437"/>
<organism evidence="4 5">
    <name type="scientific">Cochliobolus sativus (strain ND90Pr / ATCC 201652)</name>
    <name type="common">Common root rot and spot blotch fungus</name>
    <name type="synonym">Bipolaris sorokiniana</name>
    <dbReference type="NCBI Taxonomy" id="665912"/>
    <lineage>
        <taxon>Eukaryota</taxon>
        <taxon>Fungi</taxon>
        <taxon>Dikarya</taxon>
        <taxon>Ascomycota</taxon>
        <taxon>Pezizomycotina</taxon>
        <taxon>Dothideomycetes</taxon>
        <taxon>Pleosporomycetidae</taxon>
        <taxon>Pleosporales</taxon>
        <taxon>Pleosporineae</taxon>
        <taxon>Pleosporaceae</taxon>
        <taxon>Bipolaris</taxon>
    </lineage>
</organism>
<keyword evidence="3" id="KW-0732">Signal</keyword>
<name>M2T4F8_COCSN</name>
<protein>
    <submittedName>
        <fullName evidence="4">Uncharacterized protein</fullName>
    </submittedName>
</protein>
<dbReference type="OMA" id="QHTANMN"/>
<keyword evidence="5" id="KW-1185">Reference proteome</keyword>
<feature type="region of interest" description="Disordered" evidence="1">
    <location>
        <begin position="91"/>
        <end position="128"/>
    </location>
</feature>
<dbReference type="GeneID" id="19131311"/>
<accession>M2T4F8</accession>
<dbReference type="RefSeq" id="XP_007700886.1">
    <property type="nucleotide sequence ID" value="XM_007702696.1"/>
</dbReference>
<reference evidence="5" key="2">
    <citation type="journal article" date="2013" name="PLoS Genet.">
        <title>Comparative genome structure, secondary metabolite, and effector coding capacity across Cochliobolus pathogens.</title>
        <authorList>
            <person name="Condon B.J."/>
            <person name="Leng Y."/>
            <person name="Wu D."/>
            <person name="Bushley K.E."/>
            <person name="Ohm R.A."/>
            <person name="Otillar R."/>
            <person name="Martin J."/>
            <person name="Schackwitz W."/>
            <person name="Grimwood J."/>
            <person name="MohdZainudin N."/>
            <person name="Xue C."/>
            <person name="Wang R."/>
            <person name="Manning V.A."/>
            <person name="Dhillon B."/>
            <person name="Tu Z.J."/>
            <person name="Steffenson B.J."/>
            <person name="Salamov A."/>
            <person name="Sun H."/>
            <person name="Lowry S."/>
            <person name="LaButti K."/>
            <person name="Han J."/>
            <person name="Copeland A."/>
            <person name="Lindquist E."/>
            <person name="Barry K."/>
            <person name="Schmutz J."/>
            <person name="Baker S.E."/>
            <person name="Ciuffetti L.M."/>
            <person name="Grigoriev I.V."/>
            <person name="Zhong S."/>
            <person name="Turgeon B.G."/>
        </authorList>
    </citation>
    <scope>NUCLEOTIDE SEQUENCE [LARGE SCALE GENOMIC DNA]</scope>
    <source>
        <strain evidence="5">ND90Pr / ATCC 201652</strain>
    </source>
</reference>
<dbReference type="HOGENOM" id="CLU_1415289_0_0_1"/>
<evidence type="ECO:0000256" key="3">
    <source>
        <dbReference type="SAM" id="SignalP"/>
    </source>
</evidence>
<evidence type="ECO:0000313" key="4">
    <source>
        <dbReference type="EMBL" id="EMD63907.1"/>
    </source>
</evidence>
<dbReference type="AlphaFoldDB" id="M2T4F8"/>
<reference evidence="4 5" key="1">
    <citation type="journal article" date="2012" name="PLoS Pathog.">
        <title>Diverse lifestyles and strategies of plant pathogenesis encoded in the genomes of eighteen Dothideomycetes fungi.</title>
        <authorList>
            <person name="Ohm R.A."/>
            <person name="Feau N."/>
            <person name="Henrissat B."/>
            <person name="Schoch C.L."/>
            <person name="Horwitz B.A."/>
            <person name="Barry K.W."/>
            <person name="Condon B.J."/>
            <person name="Copeland A.C."/>
            <person name="Dhillon B."/>
            <person name="Glaser F."/>
            <person name="Hesse C.N."/>
            <person name="Kosti I."/>
            <person name="LaButti K."/>
            <person name="Lindquist E.A."/>
            <person name="Lucas S."/>
            <person name="Salamov A.A."/>
            <person name="Bradshaw R.E."/>
            <person name="Ciuffetti L."/>
            <person name="Hamelin R.C."/>
            <person name="Kema G.H.J."/>
            <person name="Lawrence C."/>
            <person name="Scott J.A."/>
            <person name="Spatafora J.W."/>
            <person name="Turgeon B.G."/>
            <person name="de Wit P.J.G.M."/>
            <person name="Zhong S."/>
            <person name="Goodwin S.B."/>
            <person name="Grigoriev I.V."/>
        </authorList>
    </citation>
    <scope>NUCLEOTIDE SEQUENCE [LARGE SCALE GENOMIC DNA]</scope>
    <source>
        <strain evidence="5">ND90Pr / ATCC 201652</strain>
    </source>
</reference>
<sequence>MRLSNLTFFTLTTLSLASPLLPRQAPEASIESLLTTLFATVQTYTGAINATLAPLTPSSSLLEKTAAIPQIGSQITKLTLAIQSTASEIRSLAPENATTQPTTTTTTTTTTTSTDDDDDDDDTSIATRDDATQQDYGVAAVKRQAIAIAALLSLIIVEIFATVTAAVAILGLAGLLVYLNPLTGALSALILAVQLVLDVVLIGVIALLNGLLTSLALGLSGL</sequence>
<dbReference type="OrthoDB" id="3796910at2759"/>
<keyword evidence="2" id="KW-1133">Transmembrane helix</keyword>